<dbReference type="Proteomes" id="UP000789366">
    <property type="component" value="Unassembled WGS sequence"/>
</dbReference>
<evidence type="ECO:0000313" key="2">
    <source>
        <dbReference type="Proteomes" id="UP000789366"/>
    </source>
</evidence>
<comment type="caution">
    <text evidence="1">The sequence shown here is derived from an EMBL/GenBank/DDBJ whole genome shotgun (WGS) entry which is preliminary data.</text>
</comment>
<feature type="non-terminal residue" evidence="1">
    <location>
        <position position="1"/>
    </location>
</feature>
<keyword evidence="2" id="KW-1185">Reference proteome</keyword>
<reference evidence="1" key="1">
    <citation type="submission" date="2021-06" db="EMBL/GenBank/DDBJ databases">
        <authorList>
            <person name="Kallberg Y."/>
            <person name="Tangrot J."/>
            <person name="Rosling A."/>
        </authorList>
    </citation>
    <scope>NUCLEOTIDE SEQUENCE</scope>
    <source>
        <strain evidence="1">28 12/20/2015</strain>
    </source>
</reference>
<dbReference type="EMBL" id="CAJVPW010042854">
    <property type="protein sequence ID" value="CAG8751036.1"/>
    <property type="molecule type" value="Genomic_DNA"/>
</dbReference>
<evidence type="ECO:0000313" key="1">
    <source>
        <dbReference type="EMBL" id="CAG8751036.1"/>
    </source>
</evidence>
<organism evidence="1 2">
    <name type="scientific">Cetraspora pellucida</name>
    <dbReference type="NCBI Taxonomy" id="1433469"/>
    <lineage>
        <taxon>Eukaryota</taxon>
        <taxon>Fungi</taxon>
        <taxon>Fungi incertae sedis</taxon>
        <taxon>Mucoromycota</taxon>
        <taxon>Glomeromycotina</taxon>
        <taxon>Glomeromycetes</taxon>
        <taxon>Diversisporales</taxon>
        <taxon>Gigasporaceae</taxon>
        <taxon>Cetraspora</taxon>
    </lineage>
</organism>
<protein>
    <submittedName>
        <fullName evidence="1">13916_t:CDS:1</fullName>
    </submittedName>
</protein>
<proteinExistence type="predicted"/>
<name>A0ACA9QFX2_9GLOM</name>
<accession>A0ACA9QFX2</accession>
<sequence>VSLVGVSQDAMREINEENAIFSVLVKNYAGQNYSFTVKVIFPHNNSRFKHLKSSIQPSESTIFIVGQVEVIENDLYTNAINISYVDVPSATKKSSNCSQIMLEDSKSVRSRLLIDNDCYSSKLVEMEDEDNCNKYVDSYSSEHDYMVEYTSGYLEGNIKCKSDITLESERETSYHEVANKNKGECVKSVKHIDLNEKDD</sequence>
<gene>
    <name evidence="1" type="ORF">SPELUC_LOCUS14479</name>
</gene>